<evidence type="ECO:0000313" key="3">
    <source>
        <dbReference type="EMBL" id="NNF06852.1"/>
    </source>
</evidence>
<evidence type="ECO:0000259" key="2">
    <source>
        <dbReference type="PROSITE" id="PS50987"/>
    </source>
</evidence>
<dbReference type="AlphaFoldDB" id="A0A7Y2E9E8"/>
<dbReference type="PANTHER" id="PTHR38600:SF1">
    <property type="entry name" value="TRANSCRIPTIONAL REGULATORY PROTEIN"/>
    <property type="match status" value="1"/>
</dbReference>
<evidence type="ECO:0000256" key="1">
    <source>
        <dbReference type="SAM" id="MobiDB-lite"/>
    </source>
</evidence>
<feature type="domain" description="HTH arsR-type" evidence="2">
    <location>
        <begin position="1"/>
        <end position="93"/>
    </location>
</feature>
<dbReference type="Gene3D" id="1.10.10.10">
    <property type="entry name" value="Winged helix-like DNA-binding domain superfamily/Winged helix DNA-binding domain"/>
    <property type="match status" value="1"/>
</dbReference>
<dbReference type="GO" id="GO:0003700">
    <property type="term" value="F:DNA-binding transcription factor activity"/>
    <property type="evidence" value="ECO:0007669"/>
    <property type="project" value="InterPro"/>
</dbReference>
<proteinExistence type="predicted"/>
<dbReference type="CDD" id="cd00090">
    <property type="entry name" value="HTH_ARSR"/>
    <property type="match status" value="1"/>
</dbReference>
<dbReference type="InterPro" id="IPR036388">
    <property type="entry name" value="WH-like_DNA-bd_sf"/>
</dbReference>
<feature type="compositionally biased region" description="Basic residues" evidence="1">
    <location>
        <begin position="116"/>
        <end position="132"/>
    </location>
</feature>
<dbReference type="PANTHER" id="PTHR38600">
    <property type="entry name" value="TRANSCRIPTIONAL REGULATORY PROTEIN"/>
    <property type="match status" value="1"/>
</dbReference>
<dbReference type="EMBL" id="JABDJR010000350">
    <property type="protein sequence ID" value="NNF06852.1"/>
    <property type="molecule type" value="Genomic_DNA"/>
</dbReference>
<dbReference type="InterPro" id="IPR036390">
    <property type="entry name" value="WH_DNA-bd_sf"/>
</dbReference>
<dbReference type="InterPro" id="IPR001845">
    <property type="entry name" value="HTH_ArsR_DNA-bd_dom"/>
</dbReference>
<dbReference type="InterPro" id="IPR011991">
    <property type="entry name" value="ArsR-like_HTH"/>
</dbReference>
<protein>
    <submittedName>
        <fullName evidence="3">Helix-turn-helix transcriptional regulator</fullName>
    </submittedName>
</protein>
<accession>A0A7Y2E9E8</accession>
<name>A0A7Y2E9E8_UNCEI</name>
<comment type="caution">
    <text evidence="3">The sequence shown here is derived from an EMBL/GenBank/DDBJ whole genome shotgun (WGS) entry which is preliminary data.</text>
</comment>
<feature type="region of interest" description="Disordered" evidence="1">
    <location>
        <begin position="107"/>
        <end position="132"/>
    </location>
</feature>
<dbReference type="SUPFAM" id="SSF46785">
    <property type="entry name" value="Winged helix' DNA-binding domain"/>
    <property type="match status" value="1"/>
</dbReference>
<gene>
    <name evidence="3" type="ORF">HKN21_08830</name>
</gene>
<reference evidence="3 4" key="1">
    <citation type="submission" date="2020-03" db="EMBL/GenBank/DDBJ databases">
        <title>Metabolic flexibility allows generalist bacteria to become dominant in a frequently disturbed ecosystem.</title>
        <authorList>
            <person name="Chen Y.-J."/>
            <person name="Leung P.M."/>
            <person name="Bay S.K."/>
            <person name="Hugenholtz P."/>
            <person name="Kessler A.J."/>
            <person name="Shelley G."/>
            <person name="Waite D.W."/>
            <person name="Cook P.L."/>
            <person name="Greening C."/>
        </authorList>
    </citation>
    <scope>NUCLEOTIDE SEQUENCE [LARGE SCALE GENOMIC DNA]</scope>
    <source>
        <strain evidence="3">SS_bin_28</strain>
    </source>
</reference>
<organism evidence="3 4">
    <name type="scientific">Eiseniibacteriota bacterium</name>
    <dbReference type="NCBI Taxonomy" id="2212470"/>
    <lineage>
        <taxon>Bacteria</taxon>
        <taxon>Candidatus Eiseniibacteriota</taxon>
    </lineage>
</organism>
<sequence length="132" mass="14980">MKQESMDALFHALASTHRRKILDLIRGMPGCNVNDVAKYFDISRIAVMKHLGVLETANLVVSRKNGRARELFVNLGPIQLIYDRWTSEYSRFWSSQAADIKFLAEAEAAKTSPNKKSSRPTKKAKRKRGSNE</sequence>
<evidence type="ECO:0000313" key="4">
    <source>
        <dbReference type="Proteomes" id="UP000547674"/>
    </source>
</evidence>
<dbReference type="Pfam" id="PF01022">
    <property type="entry name" value="HTH_5"/>
    <property type="match status" value="1"/>
</dbReference>
<dbReference type="SMART" id="SM00418">
    <property type="entry name" value="HTH_ARSR"/>
    <property type="match status" value="1"/>
</dbReference>
<dbReference type="PROSITE" id="PS50987">
    <property type="entry name" value="HTH_ARSR_2"/>
    <property type="match status" value="1"/>
</dbReference>
<dbReference type="Proteomes" id="UP000547674">
    <property type="component" value="Unassembled WGS sequence"/>
</dbReference>